<evidence type="ECO:0000313" key="8">
    <source>
        <dbReference type="EMBL" id="ATZ18430.1"/>
    </source>
</evidence>
<feature type="transmembrane region" description="Helical" evidence="7">
    <location>
        <begin position="394"/>
        <end position="416"/>
    </location>
</feature>
<keyword evidence="6 7" id="KW-0472">Membrane</keyword>
<feature type="transmembrane region" description="Helical" evidence="7">
    <location>
        <begin position="520"/>
        <end position="540"/>
    </location>
</feature>
<feature type="transmembrane region" description="Helical" evidence="7">
    <location>
        <begin position="239"/>
        <end position="258"/>
    </location>
</feature>
<evidence type="ECO:0000256" key="2">
    <source>
        <dbReference type="ARBA" id="ARBA00022448"/>
    </source>
</evidence>
<feature type="transmembrane region" description="Helical" evidence="7">
    <location>
        <begin position="442"/>
        <end position="461"/>
    </location>
</feature>
<dbReference type="Proteomes" id="UP000232230">
    <property type="component" value="Chromosome"/>
</dbReference>
<dbReference type="PANTHER" id="PTHR43549:SF2">
    <property type="entry name" value="MULTIDRUG RESISTANCE PROTEIN NORM-RELATED"/>
    <property type="match status" value="1"/>
</dbReference>
<evidence type="ECO:0000256" key="5">
    <source>
        <dbReference type="ARBA" id="ARBA00022989"/>
    </source>
</evidence>
<dbReference type="EMBL" id="CP024965">
    <property type="protein sequence ID" value="ATZ18430.1"/>
    <property type="molecule type" value="Genomic_DNA"/>
</dbReference>
<dbReference type="InterPro" id="IPR002528">
    <property type="entry name" value="MATE_fam"/>
</dbReference>
<keyword evidence="2" id="KW-0813">Transport</keyword>
<dbReference type="AlphaFoldDB" id="A0A2K8NX75"/>
<dbReference type="PANTHER" id="PTHR43549">
    <property type="entry name" value="MULTIDRUG RESISTANCE PROTEIN YPNP-RELATED"/>
    <property type="match status" value="1"/>
</dbReference>
<evidence type="ECO:0008006" key="10">
    <source>
        <dbReference type="Google" id="ProtNLM"/>
    </source>
</evidence>
<feature type="transmembrane region" description="Helical" evidence="7">
    <location>
        <begin position="582"/>
        <end position="608"/>
    </location>
</feature>
<sequence>MNKKKSFIEKKIFNWFFKNSSKKNNEKLTAEQVNKKARMNGGWDREQLFIPILTTREFMLRYASVWKAIAYFCIPTVILMLTQGLYNILDKTLALQFATPHASANWDYFHKLIIGANDHSILMDALNSTSDRWTSFLNFFSLDSTANLNNLKIAVNNAEQKTILMEVEKLYNLNQITISAERIREYINVTTQYTMQTYNLAYSFSQIMAIGAGMHYAVQFGRGKKEQLGEITGNSISQSFLVSIAVAMLLFFLSFPSFNQVLISSQMGGHKNEVITALAWSDVEPLIYGLPTMFVAGVIMNMVRSEGKMWHIMIMTLTSLIVKCGVSISAMHFGGMELTGAQLGTIMAFLYQILYCLVVIYASKISYSKFKIRNLFILQKQNWTETIKAGIPNFIIYFAVVVNSYVSTAVVIKLPIPKEGPSFEQNGGVSILQQLISSMTPWAEFILSACIGLNQGVRTMIAYNYGAKRNARIVSILRRSTWLMFGWFLFILLLIVSAGPVMMTMFAFPKEYANYGSIFYFYQFLYFFTYPFASLTYIALGLFQGTSKSRAATLCTSLRSMVIFLPMLGIGYSITIATNNSLWFFLFVGLSDFVSGLIIAPMLIIFYLRVKRANKLINIEESLINQAIYNKTLFAKTNEKKYLEKTESLIKQIKKKHKKMQNKPKL</sequence>
<gene>
    <name evidence="8" type="ORF">ESOMN_v1c00440</name>
</gene>
<feature type="transmembrane region" description="Helical" evidence="7">
    <location>
        <begin position="343"/>
        <end position="363"/>
    </location>
</feature>
<feature type="transmembrane region" description="Helical" evidence="7">
    <location>
        <begin position="200"/>
        <end position="218"/>
    </location>
</feature>
<evidence type="ECO:0000313" key="9">
    <source>
        <dbReference type="Proteomes" id="UP000232230"/>
    </source>
</evidence>
<proteinExistence type="predicted"/>
<name>A0A2K8NX75_9MOLU</name>
<evidence type="ECO:0000256" key="7">
    <source>
        <dbReference type="SAM" id="Phobius"/>
    </source>
</evidence>
<keyword evidence="4 7" id="KW-0812">Transmembrane</keyword>
<evidence type="ECO:0000256" key="3">
    <source>
        <dbReference type="ARBA" id="ARBA00022475"/>
    </source>
</evidence>
<dbReference type="InterPro" id="IPR052031">
    <property type="entry name" value="Membrane_Transporter-Flippase"/>
</dbReference>
<dbReference type="GO" id="GO:0005886">
    <property type="term" value="C:plasma membrane"/>
    <property type="evidence" value="ECO:0007669"/>
    <property type="project" value="UniProtKB-SubCell"/>
</dbReference>
<feature type="transmembrane region" description="Helical" evidence="7">
    <location>
        <begin position="286"/>
        <end position="303"/>
    </location>
</feature>
<feature type="transmembrane region" description="Helical" evidence="7">
    <location>
        <begin position="482"/>
        <end position="508"/>
    </location>
</feature>
<evidence type="ECO:0000256" key="6">
    <source>
        <dbReference type="ARBA" id="ARBA00023136"/>
    </source>
</evidence>
<protein>
    <recommendedName>
        <fullName evidence="10">MATE efflux family protein</fullName>
    </recommendedName>
</protein>
<reference evidence="8 9" key="1">
    <citation type="submission" date="2017-11" db="EMBL/GenBank/DDBJ databases">
        <title>Genome sequence of Entomoplasma somnilux PYAN-1 (ATCC 49194).</title>
        <authorList>
            <person name="Lo W.-S."/>
            <person name="Gasparich G.E."/>
            <person name="Kuo C.-H."/>
        </authorList>
    </citation>
    <scope>NUCLEOTIDE SEQUENCE [LARGE SCALE GENOMIC DNA]</scope>
    <source>
        <strain evidence="8 9">PYAN-1</strain>
    </source>
</reference>
<comment type="subcellular location">
    <subcellularLocation>
        <location evidence="1">Cell membrane</location>
        <topology evidence="1">Multi-pass membrane protein</topology>
    </subcellularLocation>
</comment>
<dbReference type="GO" id="GO:0015297">
    <property type="term" value="F:antiporter activity"/>
    <property type="evidence" value="ECO:0007669"/>
    <property type="project" value="InterPro"/>
</dbReference>
<keyword evidence="3" id="KW-1003">Cell membrane</keyword>
<organism evidence="8 9">
    <name type="scientific">Williamsoniiplasma somnilux</name>
    <dbReference type="NCBI Taxonomy" id="215578"/>
    <lineage>
        <taxon>Bacteria</taxon>
        <taxon>Bacillati</taxon>
        <taxon>Mycoplasmatota</taxon>
        <taxon>Mollicutes</taxon>
        <taxon>Entomoplasmatales</taxon>
        <taxon>Williamsoniiplasma</taxon>
    </lineage>
</organism>
<accession>A0A2K8NX75</accession>
<evidence type="ECO:0000256" key="4">
    <source>
        <dbReference type="ARBA" id="ARBA00022692"/>
    </source>
</evidence>
<dbReference type="KEGG" id="esx:ESOMN_v1c00440"/>
<feature type="transmembrane region" description="Helical" evidence="7">
    <location>
        <begin position="552"/>
        <end position="576"/>
    </location>
</feature>
<dbReference type="Pfam" id="PF01554">
    <property type="entry name" value="MatE"/>
    <property type="match status" value="2"/>
</dbReference>
<dbReference type="RefSeq" id="WP_024863666.1">
    <property type="nucleotide sequence ID" value="NZ_CP024965.1"/>
</dbReference>
<evidence type="ECO:0000256" key="1">
    <source>
        <dbReference type="ARBA" id="ARBA00004651"/>
    </source>
</evidence>
<feature type="transmembrane region" description="Helical" evidence="7">
    <location>
        <begin position="68"/>
        <end position="89"/>
    </location>
</feature>
<keyword evidence="9" id="KW-1185">Reference proteome</keyword>
<keyword evidence="5 7" id="KW-1133">Transmembrane helix</keyword>
<dbReference type="GO" id="GO:0042910">
    <property type="term" value="F:xenobiotic transmembrane transporter activity"/>
    <property type="evidence" value="ECO:0007669"/>
    <property type="project" value="InterPro"/>
</dbReference>
<feature type="transmembrane region" description="Helical" evidence="7">
    <location>
        <begin position="310"/>
        <end position="331"/>
    </location>
</feature>